<evidence type="ECO:0000256" key="4">
    <source>
        <dbReference type="ARBA" id="ARBA00023002"/>
    </source>
</evidence>
<name>A0A0H5R5R5_9EUKA</name>
<accession>A0A0H5R5R5</accession>
<feature type="domain" description="FAD-binding FR-type" evidence="7">
    <location>
        <begin position="245"/>
        <end position="370"/>
    </location>
</feature>
<dbReference type="GO" id="GO:0005886">
    <property type="term" value="C:plasma membrane"/>
    <property type="evidence" value="ECO:0007669"/>
    <property type="project" value="TreeGrafter"/>
</dbReference>
<dbReference type="InterPro" id="IPR050369">
    <property type="entry name" value="RBOH/FRE"/>
</dbReference>
<keyword evidence="4" id="KW-0560">Oxidoreductase</keyword>
<feature type="transmembrane region" description="Helical" evidence="6">
    <location>
        <begin position="36"/>
        <end position="58"/>
    </location>
</feature>
<dbReference type="GO" id="GO:0016491">
    <property type="term" value="F:oxidoreductase activity"/>
    <property type="evidence" value="ECO:0007669"/>
    <property type="project" value="UniProtKB-KW"/>
</dbReference>
<evidence type="ECO:0000256" key="3">
    <source>
        <dbReference type="ARBA" id="ARBA00022989"/>
    </source>
</evidence>
<dbReference type="Pfam" id="PF08030">
    <property type="entry name" value="NAD_binding_6"/>
    <property type="match status" value="1"/>
</dbReference>
<reference evidence="8" key="1">
    <citation type="submission" date="2015-04" db="EMBL/GenBank/DDBJ databases">
        <title>The genome sequence of the plant pathogenic Rhizarian Plasmodiophora brassicae reveals insights in its biotrophic life cycle and the origin of chitin synthesis.</title>
        <authorList>
            <person name="Schwelm A."/>
            <person name="Fogelqvist J."/>
            <person name="Knaust A."/>
            <person name="Julke S."/>
            <person name="Lilja T."/>
            <person name="Dhandapani V."/>
            <person name="Bonilla-Rosso G."/>
            <person name="Karlsson M."/>
            <person name="Shevchenko A."/>
            <person name="Choi S.R."/>
            <person name="Kim H.G."/>
            <person name="Park J.Y."/>
            <person name="Lim Y.P."/>
            <person name="Ludwig-Muller J."/>
            <person name="Dixelius C."/>
        </authorList>
    </citation>
    <scope>NUCLEOTIDE SEQUENCE</scope>
    <source>
        <tissue evidence="8">Potato root galls</tissue>
    </source>
</reference>
<dbReference type="Pfam" id="PF08022">
    <property type="entry name" value="FAD_binding_8"/>
    <property type="match status" value="1"/>
</dbReference>
<feature type="transmembrane region" description="Helical" evidence="6">
    <location>
        <begin position="79"/>
        <end position="100"/>
    </location>
</feature>
<evidence type="ECO:0000256" key="1">
    <source>
        <dbReference type="ARBA" id="ARBA00004141"/>
    </source>
</evidence>
<dbReference type="InterPro" id="IPR013112">
    <property type="entry name" value="FAD-bd_8"/>
</dbReference>
<dbReference type="SUPFAM" id="SSF63380">
    <property type="entry name" value="Riboflavin synthase domain-like"/>
    <property type="match status" value="1"/>
</dbReference>
<dbReference type="PROSITE" id="PS51384">
    <property type="entry name" value="FAD_FR"/>
    <property type="match status" value="1"/>
</dbReference>
<feature type="transmembrane region" description="Helical" evidence="6">
    <location>
        <begin position="166"/>
        <end position="188"/>
    </location>
</feature>
<evidence type="ECO:0000259" key="7">
    <source>
        <dbReference type="PROSITE" id="PS51384"/>
    </source>
</evidence>
<dbReference type="Gene3D" id="3.40.50.80">
    <property type="entry name" value="Nucleotide-binding domain of ferredoxin-NADP reductase (FNR) module"/>
    <property type="match status" value="1"/>
</dbReference>
<dbReference type="InterPro" id="IPR017927">
    <property type="entry name" value="FAD-bd_FR_type"/>
</dbReference>
<keyword evidence="2 6" id="KW-0812">Transmembrane</keyword>
<dbReference type="AlphaFoldDB" id="A0A0H5R5R5"/>
<sequence length="598" mass="68496">VQDAKPKHSRPRVKAKKEIWRRLSLLLKEENKLGEVVWMAIWTVFNITLFVTVLLTWFEQIDAMPTNFAASQFVAWAKAWGAILDLNCALVFLPVCRTFIRYLYDLSTQSQTSSQRFLRRILAFIPLDKALEFHKIVAWVILFSAVMHTLMHLVNYGLSPDYTWQFYGIWPWTTGVALFICMLFLYAAAPHNVKWAHFEIFWYSHHFFIGFIILLFPHGRGGINRNIWKSLVIVVPIYLLERLYRTLSAYRCVSLTSITNMGNVIALSFDRKTAFPAGYKEGQYLYLNVPHISKGEWHPFTISSAPQEEDVTVHIRVIGAEKGTSWTARLADYCSVLMPTDTAFHSFVNPNDKSGARGKVIGPDGLKLFRVYGPHSAPTQHVSEYSIVMVIGAGIGITPICATVKSIVHYRWKFSIGRSYPDHAYFYFVTSHKEVDSFRWVIRLLKEADDEVHNLWAVNPENSRQKTFKFHIFVTSVPDNCNPAVLNKAVGNKKFWGSSLHGDENLVLVKAPWTETEMLMSMQCPQPGPPRQFGNIMVHRGRPKWSEQFQHVASTHAANDIGVAYCGNPIIASDLLEECIRYSSTTSKTFFRLHKENF</sequence>
<dbReference type="CDD" id="cd06186">
    <property type="entry name" value="NOX_Duox_like_FAD_NADP"/>
    <property type="match status" value="1"/>
</dbReference>
<feature type="transmembrane region" description="Helical" evidence="6">
    <location>
        <begin position="136"/>
        <end position="154"/>
    </location>
</feature>
<dbReference type="InterPro" id="IPR017938">
    <property type="entry name" value="Riboflavin_synthase-like_b-brl"/>
</dbReference>
<dbReference type="InterPro" id="IPR013130">
    <property type="entry name" value="Fe3_Rdtase_TM_dom"/>
</dbReference>
<keyword evidence="3 6" id="KW-1133">Transmembrane helix</keyword>
<dbReference type="EMBL" id="HACM01003102">
    <property type="protein sequence ID" value="CRZ03544.1"/>
    <property type="molecule type" value="Transcribed_RNA"/>
</dbReference>
<evidence type="ECO:0000256" key="2">
    <source>
        <dbReference type="ARBA" id="ARBA00022692"/>
    </source>
</evidence>
<evidence type="ECO:0000256" key="6">
    <source>
        <dbReference type="SAM" id="Phobius"/>
    </source>
</evidence>
<proteinExistence type="predicted"/>
<organism evidence="8">
    <name type="scientific">Spongospora subterranea</name>
    <dbReference type="NCBI Taxonomy" id="70186"/>
    <lineage>
        <taxon>Eukaryota</taxon>
        <taxon>Sar</taxon>
        <taxon>Rhizaria</taxon>
        <taxon>Endomyxa</taxon>
        <taxon>Phytomyxea</taxon>
        <taxon>Plasmodiophorida</taxon>
        <taxon>Plasmodiophoridae</taxon>
        <taxon>Spongospora</taxon>
    </lineage>
</organism>
<dbReference type="InterPro" id="IPR039261">
    <property type="entry name" value="FNR_nucleotide-bd"/>
</dbReference>
<evidence type="ECO:0000313" key="8">
    <source>
        <dbReference type="EMBL" id="CRZ03544.1"/>
    </source>
</evidence>
<evidence type="ECO:0000256" key="5">
    <source>
        <dbReference type="ARBA" id="ARBA00023136"/>
    </source>
</evidence>
<keyword evidence="5 6" id="KW-0472">Membrane</keyword>
<dbReference type="InterPro" id="IPR013121">
    <property type="entry name" value="Fe_red_NAD-bd_6"/>
</dbReference>
<feature type="non-terminal residue" evidence="8">
    <location>
        <position position="1"/>
    </location>
</feature>
<protein>
    <recommendedName>
        <fullName evidence="7">FAD-binding FR-type domain-containing protein</fullName>
    </recommendedName>
</protein>
<dbReference type="Gene3D" id="2.40.30.10">
    <property type="entry name" value="Translation factors"/>
    <property type="match status" value="1"/>
</dbReference>
<dbReference type="Pfam" id="PF01794">
    <property type="entry name" value="Ferric_reduct"/>
    <property type="match status" value="1"/>
</dbReference>
<dbReference type="SUPFAM" id="SSF52343">
    <property type="entry name" value="Ferredoxin reductase-like, C-terminal NADP-linked domain"/>
    <property type="match status" value="1"/>
</dbReference>
<dbReference type="PANTHER" id="PTHR11972">
    <property type="entry name" value="NADPH OXIDASE"/>
    <property type="match status" value="1"/>
</dbReference>
<comment type="subcellular location">
    <subcellularLocation>
        <location evidence="1">Membrane</location>
        <topology evidence="1">Multi-pass membrane protein</topology>
    </subcellularLocation>
</comment>
<dbReference type="PANTHER" id="PTHR11972:SF153">
    <property type="entry name" value="SUPEROXIDE-GENERATING NADPH OXIDASE HEAVY CHAIN SUBUNIT A"/>
    <property type="match status" value="1"/>
</dbReference>
<feature type="transmembrane region" description="Helical" evidence="6">
    <location>
        <begin position="200"/>
        <end position="219"/>
    </location>
</feature>